<dbReference type="PROSITE" id="PS51833">
    <property type="entry name" value="HDOD"/>
    <property type="match status" value="1"/>
</dbReference>
<evidence type="ECO:0000313" key="2">
    <source>
        <dbReference type="EMBL" id="MBB5019107.1"/>
    </source>
</evidence>
<dbReference type="InterPro" id="IPR052340">
    <property type="entry name" value="RNase_Y/CdgJ"/>
</dbReference>
<comment type="caution">
    <text evidence="2">The sequence shown here is derived from an EMBL/GenBank/DDBJ whole genome shotgun (WGS) entry which is preliminary data.</text>
</comment>
<feature type="domain" description="HDOD" evidence="1">
    <location>
        <begin position="21"/>
        <end position="220"/>
    </location>
</feature>
<dbReference type="InterPro" id="IPR013976">
    <property type="entry name" value="HDOD"/>
</dbReference>
<dbReference type="EMBL" id="JACHHY010000014">
    <property type="protein sequence ID" value="MBB5019107.1"/>
    <property type="molecule type" value="Genomic_DNA"/>
</dbReference>
<proteinExistence type="predicted"/>
<organism evidence="2 3">
    <name type="scientific">Chitinivorax tropicus</name>
    <dbReference type="NCBI Taxonomy" id="714531"/>
    <lineage>
        <taxon>Bacteria</taxon>
        <taxon>Pseudomonadati</taxon>
        <taxon>Pseudomonadota</taxon>
        <taxon>Betaproteobacteria</taxon>
        <taxon>Chitinivorax</taxon>
    </lineage>
</organism>
<sequence>MLTTPLSSFEAWVSYMSQCGLPVMARTIHEIDSLRNNEDNITGRDIARVLLHDPMMTLQVIRYLQDHRRKSQVTDVTTVEHAIMMFGTRAFFEAFTELTSIESHLADEPAALAGVMRVLSRAFHAALYVHEWAVLRHDTDVEELTSAALLHDIAEILLWITAPKLALEIHFRLRGNPLLRSAVAQTDVLGFPLLQLQLALAKAWHLPPLLMELMDDRHASHPRVRTVVLAVDLARHSANGWYDAALPDDFIGIADLLHINLDEARQIVLRTTLQAAHAKGWYRYPPAATWLPLEPTRAG</sequence>
<dbReference type="AlphaFoldDB" id="A0A840MPY3"/>
<dbReference type="Pfam" id="PF08668">
    <property type="entry name" value="HDOD"/>
    <property type="match status" value="1"/>
</dbReference>
<dbReference type="PANTHER" id="PTHR33525:SF3">
    <property type="entry name" value="RIBONUCLEASE Y"/>
    <property type="match status" value="1"/>
</dbReference>
<evidence type="ECO:0000313" key="3">
    <source>
        <dbReference type="Proteomes" id="UP000575898"/>
    </source>
</evidence>
<protein>
    <submittedName>
        <fullName evidence="2">HD-like signal output (HDOD) protein</fullName>
    </submittedName>
</protein>
<dbReference type="Proteomes" id="UP000575898">
    <property type="component" value="Unassembled WGS sequence"/>
</dbReference>
<dbReference type="SUPFAM" id="SSF109604">
    <property type="entry name" value="HD-domain/PDEase-like"/>
    <property type="match status" value="1"/>
</dbReference>
<accession>A0A840MPY3</accession>
<keyword evidence="3" id="KW-1185">Reference proteome</keyword>
<dbReference type="Gene3D" id="1.10.3210.10">
    <property type="entry name" value="Hypothetical protein af1432"/>
    <property type="match status" value="1"/>
</dbReference>
<dbReference type="PANTHER" id="PTHR33525">
    <property type="match status" value="1"/>
</dbReference>
<name>A0A840MPY3_9PROT</name>
<evidence type="ECO:0000259" key="1">
    <source>
        <dbReference type="PROSITE" id="PS51833"/>
    </source>
</evidence>
<dbReference type="RefSeq" id="WP_184039408.1">
    <property type="nucleotide sequence ID" value="NZ_JACHHY010000014.1"/>
</dbReference>
<gene>
    <name evidence="2" type="ORF">HNQ59_002405</name>
</gene>
<reference evidence="2 3" key="1">
    <citation type="submission" date="2020-08" db="EMBL/GenBank/DDBJ databases">
        <title>Genomic Encyclopedia of Type Strains, Phase IV (KMG-IV): sequencing the most valuable type-strain genomes for metagenomic binning, comparative biology and taxonomic classification.</title>
        <authorList>
            <person name="Goeker M."/>
        </authorList>
    </citation>
    <scope>NUCLEOTIDE SEQUENCE [LARGE SCALE GENOMIC DNA]</scope>
    <source>
        <strain evidence="2 3">DSM 27165</strain>
    </source>
</reference>